<name>A0AB33CZR0_ALCFA</name>
<evidence type="ECO:0000313" key="2">
    <source>
        <dbReference type="Proteomes" id="UP000214561"/>
    </source>
</evidence>
<gene>
    <name evidence="1" type="ORF">AFA_08890</name>
</gene>
<sequence>MWPSIASLPVTAVCVDAEADELLELGVYTVFSSATSSAVMRQAWQEASAYRRELLALDIEDAMLACQIYALWSRSVVRNLSTADILIMRCLSLLPVA</sequence>
<proteinExistence type="predicted"/>
<accession>A0AB33CZR0</accession>
<dbReference type="AlphaFoldDB" id="A0AB33CZR0"/>
<evidence type="ECO:0000313" key="1">
    <source>
        <dbReference type="EMBL" id="ASR89548.1"/>
    </source>
</evidence>
<reference evidence="1 2" key="1">
    <citation type="submission" date="2017-05" db="EMBL/GenBank/DDBJ databases">
        <authorList>
            <person name="Qiu J.G."/>
            <person name="He J."/>
        </authorList>
    </citation>
    <scope>NUCLEOTIDE SEQUENCE [LARGE SCALE GENOMIC DNA]</scope>
    <source>
        <strain evidence="1 2">JQ135</strain>
    </source>
</reference>
<dbReference type="EMBL" id="CP021641">
    <property type="protein sequence ID" value="ASR89548.1"/>
    <property type="molecule type" value="Genomic_DNA"/>
</dbReference>
<dbReference type="KEGG" id="afq:AFA_08890"/>
<protein>
    <submittedName>
        <fullName evidence="1">Uncharacterized protein</fullName>
    </submittedName>
</protein>
<organism evidence="1 2">
    <name type="scientific">Alcaligenes faecalis</name>
    <dbReference type="NCBI Taxonomy" id="511"/>
    <lineage>
        <taxon>Bacteria</taxon>
        <taxon>Pseudomonadati</taxon>
        <taxon>Pseudomonadota</taxon>
        <taxon>Betaproteobacteria</taxon>
        <taxon>Burkholderiales</taxon>
        <taxon>Alcaligenaceae</taxon>
        <taxon>Alcaligenes</taxon>
    </lineage>
</organism>
<dbReference type="Proteomes" id="UP000214561">
    <property type="component" value="Chromosome"/>
</dbReference>